<sequence length="191" mass="21246">MGGCCCCLRGDGQIDYSSGVVCQGRYCIPACVRCANGVALVSRVEEQNPSLVQDERHLQIAQDRVMPRRNKSGPIQGGESQPSRVSTNETHSEDVSSLQSLINAEDKSELADSKPISPEKCKSESVLPLEDEEDVCPTCLEEYDEENPKIITKCDHHFHLACILEWMERSETCPICDQQMIFTETNGNDIH</sequence>
<dbReference type="FunFam" id="3.30.40.10:FF:000376">
    <property type="entry name" value="Putative E3 ubiquitin-protein ligase RHB1A"/>
    <property type="match status" value="1"/>
</dbReference>
<dbReference type="EC" id="2.3.2.27" evidence="2"/>
<dbReference type="EMBL" id="GCKF01040030">
    <property type="protein sequence ID" value="JAG95609.1"/>
    <property type="molecule type" value="Transcribed_RNA"/>
</dbReference>
<dbReference type="InterPro" id="IPR001841">
    <property type="entry name" value="Znf_RING"/>
</dbReference>
<dbReference type="SUPFAM" id="SSF57850">
    <property type="entry name" value="RING/U-box"/>
    <property type="match status" value="1"/>
</dbReference>
<evidence type="ECO:0000256" key="9">
    <source>
        <dbReference type="SAM" id="MobiDB-lite"/>
    </source>
</evidence>
<keyword evidence="7" id="KW-0862">Zinc</keyword>
<dbReference type="CDD" id="cd23116">
    <property type="entry name" value="RING-H2_AIRP1-like"/>
    <property type="match status" value="1"/>
</dbReference>
<feature type="region of interest" description="Disordered" evidence="9">
    <location>
        <begin position="56"/>
        <end position="98"/>
    </location>
</feature>
<organism evidence="11">
    <name type="scientific">Araucaria cunninghamii</name>
    <name type="common">Hoop pine</name>
    <name type="synonym">Moreton Bay pine</name>
    <dbReference type="NCBI Taxonomy" id="56994"/>
    <lineage>
        <taxon>Eukaryota</taxon>
        <taxon>Viridiplantae</taxon>
        <taxon>Streptophyta</taxon>
        <taxon>Embryophyta</taxon>
        <taxon>Tracheophyta</taxon>
        <taxon>Spermatophyta</taxon>
        <taxon>Pinopsida</taxon>
        <taxon>Pinidae</taxon>
        <taxon>Conifers II</taxon>
        <taxon>Araucariales</taxon>
        <taxon>Araucariaceae</taxon>
        <taxon>Araucaria</taxon>
    </lineage>
</organism>
<reference evidence="11" key="1">
    <citation type="submission" date="2015-03" db="EMBL/GenBank/DDBJ databases">
        <title>A transcriptome of Araucaria cunninghamii, an australian fine timber species.</title>
        <authorList>
            <person name="Jing Yi C.J.Y."/>
            <person name="Yin San L.Y.S."/>
            <person name="Abdul Karim S.S."/>
            <person name="Wan Azmi N.N."/>
            <person name="Hercus R.R."/>
            <person name="Croft L.L."/>
        </authorList>
    </citation>
    <scope>NUCLEOTIDE SEQUENCE</scope>
    <source>
        <strain evidence="11">MI0301</strain>
        <tissue evidence="11">Leaf</tissue>
    </source>
</reference>
<evidence type="ECO:0000256" key="2">
    <source>
        <dbReference type="ARBA" id="ARBA00012483"/>
    </source>
</evidence>
<proteinExistence type="predicted"/>
<evidence type="ECO:0000256" key="3">
    <source>
        <dbReference type="ARBA" id="ARBA00022679"/>
    </source>
</evidence>
<keyword evidence="5 8" id="KW-0863">Zinc-finger</keyword>
<dbReference type="PANTHER" id="PTHR46463">
    <property type="entry name" value="ZINC FINGER, RING/FYVE/PHD-TYPE"/>
    <property type="match status" value="1"/>
</dbReference>
<evidence type="ECO:0000256" key="8">
    <source>
        <dbReference type="PROSITE-ProRule" id="PRU00175"/>
    </source>
</evidence>
<dbReference type="Gene3D" id="3.30.40.10">
    <property type="entry name" value="Zinc/RING finger domain, C3HC4 (zinc finger)"/>
    <property type="match status" value="1"/>
</dbReference>
<evidence type="ECO:0000256" key="6">
    <source>
        <dbReference type="ARBA" id="ARBA00022786"/>
    </source>
</evidence>
<evidence type="ECO:0000313" key="11">
    <source>
        <dbReference type="EMBL" id="JAG95609.1"/>
    </source>
</evidence>
<keyword evidence="3" id="KW-0808">Transferase</keyword>
<keyword evidence="4" id="KW-0479">Metal-binding</keyword>
<evidence type="ECO:0000256" key="5">
    <source>
        <dbReference type="ARBA" id="ARBA00022771"/>
    </source>
</evidence>
<evidence type="ECO:0000256" key="4">
    <source>
        <dbReference type="ARBA" id="ARBA00022723"/>
    </source>
</evidence>
<accession>A0A0D6QYI0</accession>
<feature type="compositionally biased region" description="Polar residues" evidence="9">
    <location>
        <begin position="78"/>
        <end position="98"/>
    </location>
</feature>
<evidence type="ECO:0000256" key="7">
    <source>
        <dbReference type="ARBA" id="ARBA00022833"/>
    </source>
</evidence>
<dbReference type="Pfam" id="PF13639">
    <property type="entry name" value="zf-RING_2"/>
    <property type="match status" value="1"/>
</dbReference>
<dbReference type="PROSITE" id="PS50089">
    <property type="entry name" value="ZF_RING_2"/>
    <property type="match status" value="1"/>
</dbReference>
<comment type="catalytic activity">
    <reaction evidence="1">
        <text>S-ubiquitinyl-[E2 ubiquitin-conjugating enzyme]-L-cysteine + [acceptor protein]-L-lysine = [E2 ubiquitin-conjugating enzyme]-L-cysteine + N(6)-ubiquitinyl-[acceptor protein]-L-lysine.</text>
        <dbReference type="EC" id="2.3.2.27"/>
    </reaction>
</comment>
<evidence type="ECO:0000259" key="10">
    <source>
        <dbReference type="PROSITE" id="PS50089"/>
    </source>
</evidence>
<keyword evidence="6" id="KW-0833">Ubl conjugation pathway</keyword>
<name>A0A0D6QYI0_ARACU</name>
<evidence type="ECO:0000256" key="1">
    <source>
        <dbReference type="ARBA" id="ARBA00000900"/>
    </source>
</evidence>
<dbReference type="GO" id="GO:0008270">
    <property type="term" value="F:zinc ion binding"/>
    <property type="evidence" value="ECO:0007669"/>
    <property type="project" value="UniProtKB-KW"/>
</dbReference>
<dbReference type="SMART" id="SM00184">
    <property type="entry name" value="RING"/>
    <property type="match status" value="1"/>
</dbReference>
<dbReference type="AlphaFoldDB" id="A0A0D6QYI0"/>
<dbReference type="PANTHER" id="PTHR46463:SF89">
    <property type="entry name" value="E3 UBIQUITIN-PROTEIN LIGASE RHB1A-RELATED"/>
    <property type="match status" value="1"/>
</dbReference>
<dbReference type="InterPro" id="IPR013083">
    <property type="entry name" value="Znf_RING/FYVE/PHD"/>
</dbReference>
<dbReference type="GO" id="GO:0061630">
    <property type="term" value="F:ubiquitin protein ligase activity"/>
    <property type="evidence" value="ECO:0007669"/>
    <property type="project" value="UniProtKB-EC"/>
</dbReference>
<protein>
    <recommendedName>
        <fullName evidence="2">RING-type E3 ubiquitin transferase</fullName>
        <ecNumber evidence="2">2.3.2.27</ecNumber>
    </recommendedName>
</protein>
<dbReference type="EMBL" id="GCKF01040031">
    <property type="protein sequence ID" value="JAG95608.1"/>
    <property type="molecule type" value="Transcribed_RNA"/>
</dbReference>
<feature type="domain" description="RING-type" evidence="10">
    <location>
        <begin position="136"/>
        <end position="177"/>
    </location>
</feature>